<dbReference type="Proteomes" id="UP000242287">
    <property type="component" value="Unassembled WGS sequence"/>
</dbReference>
<accession>A0A2A9NBI8</accession>
<feature type="region of interest" description="Disordered" evidence="1">
    <location>
        <begin position="1"/>
        <end position="61"/>
    </location>
</feature>
<name>A0A2A9NBI8_9AGAR</name>
<gene>
    <name evidence="2" type="ORF">AMATHDRAFT_8899</name>
</gene>
<dbReference type="AlphaFoldDB" id="A0A2A9NBI8"/>
<sequence length="61" mass="7099">MPIEYAEQTSNEDFSNVHEHGSSGTQYHPPLTSGRHQGLIYDRCRRGTSKRPTYFNRGHRH</sequence>
<proteinExistence type="predicted"/>
<evidence type="ECO:0000313" key="3">
    <source>
        <dbReference type="Proteomes" id="UP000242287"/>
    </source>
</evidence>
<organism evidence="2 3">
    <name type="scientific">Amanita thiersii Skay4041</name>
    <dbReference type="NCBI Taxonomy" id="703135"/>
    <lineage>
        <taxon>Eukaryota</taxon>
        <taxon>Fungi</taxon>
        <taxon>Dikarya</taxon>
        <taxon>Basidiomycota</taxon>
        <taxon>Agaricomycotina</taxon>
        <taxon>Agaricomycetes</taxon>
        <taxon>Agaricomycetidae</taxon>
        <taxon>Agaricales</taxon>
        <taxon>Pluteineae</taxon>
        <taxon>Amanitaceae</taxon>
        <taxon>Amanita</taxon>
    </lineage>
</organism>
<reference evidence="2 3" key="1">
    <citation type="submission" date="2014-02" db="EMBL/GenBank/DDBJ databases">
        <title>Transposable element dynamics among asymbiotic and ectomycorrhizal Amanita fungi.</title>
        <authorList>
            <consortium name="DOE Joint Genome Institute"/>
            <person name="Hess J."/>
            <person name="Skrede I."/>
            <person name="Wolfe B."/>
            <person name="LaButti K."/>
            <person name="Ohm R.A."/>
            <person name="Grigoriev I.V."/>
            <person name="Pringle A."/>
        </authorList>
    </citation>
    <scope>NUCLEOTIDE SEQUENCE [LARGE SCALE GENOMIC DNA]</scope>
    <source>
        <strain evidence="2 3">SKay4041</strain>
    </source>
</reference>
<dbReference type="EMBL" id="KZ302326">
    <property type="protein sequence ID" value="PFH45621.1"/>
    <property type="molecule type" value="Genomic_DNA"/>
</dbReference>
<evidence type="ECO:0000313" key="2">
    <source>
        <dbReference type="EMBL" id="PFH45621.1"/>
    </source>
</evidence>
<evidence type="ECO:0000256" key="1">
    <source>
        <dbReference type="SAM" id="MobiDB-lite"/>
    </source>
</evidence>
<keyword evidence="3" id="KW-1185">Reference proteome</keyword>
<protein>
    <submittedName>
        <fullName evidence="2">Uncharacterized protein</fullName>
    </submittedName>
</protein>